<keyword evidence="1" id="KW-0548">Nucleotidyltransferase</keyword>
<protein>
    <submittedName>
        <fullName evidence="1">Reverse transcriptase domain, Reverse transcriptase zinc-binding domain protein</fullName>
    </submittedName>
</protein>
<dbReference type="Proteomes" id="UP000245207">
    <property type="component" value="Unassembled WGS sequence"/>
</dbReference>
<dbReference type="AlphaFoldDB" id="A0A2U1LE25"/>
<evidence type="ECO:0000313" key="1">
    <source>
        <dbReference type="EMBL" id="PWA47255.1"/>
    </source>
</evidence>
<dbReference type="STRING" id="35608.A0A2U1LE25"/>
<dbReference type="PANTHER" id="PTHR33116:SF84">
    <property type="entry name" value="RNA-DIRECTED DNA POLYMERASE"/>
    <property type="match status" value="1"/>
</dbReference>
<reference evidence="1 2" key="1">
    <citation type="journal article" date="2018" name="Mol. Plant">
        <title>The genome of Artemisia annua provides insight into the evolution of Asteraceae family and artemisinin biosynthesis.</title>
        <authorList>
            <person name="Shen Q."/>
            <person name="Zhang L."/>
            <person name="Liao Z."/>
            <person name="Wang S."/>
            <person name="Yan T."/>
            <person name="Shi P."/>
            <person name="Liu M."/>
            <person name="Fu X."/>
            <person name="Pan Q."/>
            <person name="Wang Y."/>
            <person name="Lv Z."/>
            <person name="Lu X."/>
            <person name="Zhang F."/>
            <person name="Jiang W."/>
            <person name="Ma Y."/>
            <person name="Chen M."/>
            <person name="Hao X."/>
            <person name="Li L."/>
            <person name="Tang Y."/>
            <person name="Lv G."/>
            <person name="Zhou Y."/>
            <person name="Sun X."/>
            <person name="Brodelius P.E."/>
            <person name="Rose J.K.C."/>
            <person name="Tang K."/>
        </authorList>
    </citation>
    <scope>NUCLEOTIDE SEQUENCE [LARGE SCALE GENOMIC DNA]</scope>
    <source>
        <strain evidence="2">cv. Huhao1</strain>
        <tissue evidence="1">Leaf</tissue>
    </source>
</reference>
<keyword evidence="2" id="KW-1185">Reference proteome</keyword>
<sequence>MQESEDLEHLFFNCEFSRGVWEKIKIKAGIHINGDKLGEIVLTLANGNNGNNIGSLVNRLCFAASVYSIWFERNKIIFRDEKKEAEHVVKTILDTVKLKLMCLKVKDSGAVRLIESLSFLTDRHSLKAFSQFGEVTEAENVYLHTAPSGDVGGLSSALAMLMVGSSLDA</sequence>
<name>A0A2U1LE25_ARTAN</name>
<dbReference type="EMBL" id="PKPP01009894">
    <property type="protein sequence ID" value="PWA47255.1"/>
    <property type="molecule type" value="Genomic_DNA"/>
</dbReference>
<evidence type="ECO:0000313" key="2">
    <source>
        <dbReference type="Proteomes" id="UP000245207"/>
    </source>
</evidence>
<proteinExistence type="predicted"/>
<accession>A0A2U1LE25</accession>
<comment type="caution">
    <text evidence="1">The sequence shown here is derived from an EMBL/GenBank/DDBJ whole genome shotgun (WGS) entry which is preliminary data.</text>
</comment>
<dbReference type="PANTHER" id="PTHR33116">
    <property type="entry name" value="REVERSE TRANSCRIPTASE ZINC-BINDING DOMAIN-CONTAINING PROTEIN-RELATED-RELATED"/>
    <property type="match status" value="1"/>
</dbReference>
<gene>
    <name evidence="1" type="ORF">CTI12_AA500330</name>
</gene>
<organism evidence="1 2">
    <name type="scientific">Artemisia annua</name>
    <name type="common">Sweet wormwood</name>
    <dbReference type="NCBI Taxonomy" id="35608"/>
    <lineage>
        <taxon>Eukaryota</taxon>
        <taxon>Viridiplantae</taxon>
        <taxon>Streptophyta</taxon>
        <taxon>Embryophyta</taxon>
        <taxon>Tracheophyta</taxon>
        <taxon>Spermatophyta</taxon>
        <taxon>Magnoliopsida</taxon>
        <taxon>eudicotyledons</taxon>
        <taxon>Gunneridae</taxon>
        <taxon>Pentapetalae</taxon>
        <taxon>asterids</taxon>
        <taxon>campanulids</taxon>
        <taxon>Asterales</taxon>
        <taxon>Asteraceae</taxon>
        <taxon>Asteroideae</taxon>
        <taxon>Anthemideae</taxon>
        <taxon>Artemisiinae</taxon>
        <taxon>Artemisia</taxon>
    </lineage>
</organism>
<keyword evidence="1" id="KW-0695">RNA-directed DNA polymerase</keyword>
<keyword evidence="1" id="KW-0808">Transferase</keyword>
<dbReference type="OrthoDB" id="1435117at2759"/>
<dbReference type="GO" id="GO:0003964">
    <property type="term" value="F:RNA-directed DNA polymerase activity"/>
    <property type="evidence" value="ECO:0007669"/>
    <property type="project" value="UniProtKB-KW"/>
</dbReference>